<organism evidence="6 7">
    <name type="scientific">Fredinandcohnia salidurans</name>
    <dbReference type="NCBI Taxonomy" id="2595041"/>
    <lineage>
        <taxon>Bacteria</taxon>
        <taxon>Bacillati</taxon>
        <taxon>Bacillota</taxon>
        <taxon>Bacilli</taxon>
        <taxon>Bacillales</taxon>
        <taxon>Bacillaceae</taxon>
        <taxon>Fredinandcohnia</taxon>
    </lineage>
</organism>
<comment type="similarity">
    <text evidence="1">Belongs to the LysR transcriptional regulatory family.</text>
</comment>
<dbReference type="PANTHER" id="PTHR30419">
    <property type="entry name" value="HTH-TYPE TRANSCRIPTIONAL REGULATOR YBHD"/>
    <property type="match status" value="1"/>
</dbReference>
<dbReference type="Pfam" id="PF03466">
    <property type="entry name" value="LysR_substrate"/>
    <property type="match status" value="1"/>
</dbReference>
<dbReference type="SUPFAM" id="SSF53850">
    <property type="entry name" value="Periplasmic binding protein-like II"/>
    <property type="match status" value="1"/>
</dbReference>
<evidence type="ECO:0000256" key="3">
    <source>
        <dbReference type="ARBA" id="ARBA00023125"/>
    </source>
</evidence>
<feature type="domain" description="HTH lysR-type" evidence="5">
    <location>
        <begin position="1"/>
        <end position="58"/>
    </location>
</feature>
<dbReference type="InterPro" id="IPR050950">
    <property type="entry name" value="HTH-type_LysR_regulators"/>
</dbReference>
<dbReference type="SUPFAM" id="SSF46785">
    <property type="entry name" value="Winged helix' DNA-binding domain"/>
    <property type="match status" value="1"/>
</dbReference>
<dbReference type="Gene3D" id="1.10.10.10">
    <property type="entry name" value="Winged helix-like DNA-binding domain superfamily/Winged helix DNA-binding domain"/>
    <property type="match status" value="1"/>
</dbReference>
<evidence type="ECO:0000259" key="5">
    <source>
        <dbReference type="PROSITE" id="PS50931"/>
    </source>
</evidence>
<dbReference type="InterPro" id="IPR036388">
    <property type="entry name" value="WH-like_DNA-bd_sf"/>
</dbReference>
<proteinExistence type="inferred from homology"/>
<dbReference type="PRINTS" id="PR00039">
    <property type="entry name" value="HTHLYSR"/>
</dbReference>
<keyword evidence="2" id="KW-0805">Transcription regulation</keyword>
<keyword evidence="4" id="KW-0804">Transcription</keyword>
<dbReference type="InterPro" id="IPR036390">
    <property type="entry name" value="WH_DNA-bd_sf"/>
</dbReference>
<dbReference type="Pfam" id="PF00126">
    <property type="entry name" value="HTH_1"/>
    <property type="match status" value="1"/>
</dbReference>
<comment type="caution">
    <text evidence="6">The sequence shown here is derived from an EMBL/GenBank/DDBJ whole genome shotgun (WGS) entry which is preliminary data.</text>
</comment>
<evidence type="ECO:0000313" key="6">
    <source>
        <dbReference type="EMBL" id="MFD1780191.1"/>
    </source>
</evidence>
<reference evidence="7" key="1">
    <citation type="journal article" date="2019" name="Int. J. Syst. Evol. Microbiol.">
        <title>The Global Catalogue of Microorganisms (GCM) 10K type strain sequencing project: providing services to taxonomists for standard genome sequencing and annotation.</title>
        <authorList>
            <consortium name="The Broad Institute Genomics Platform"/>
            <consortium name="The Broad Institute Genome Sequencing Center for Infectious Disease"/>
            <person name="Wu L."/>
            <person name="Ma J."/>
        </authorList>
    </citation>
    <scope>NUCLEOTIDE SEQUENCE [LARGE SCALE GENOMIC DNA]</scope>
    <source>
        <strain evidence="7">CCUG 15531</strain>
    </source>
</reference>
<protein>
    <submittedName>
        <fullName evidence="6">LysR family transcriptional regulator</fullName>
    </submittedName>
</protein>
<dbReference type="Gene3D" id="3.40.190.290">
    <property type="match status" value="1"/>
</dbReference>
<name>A0ABW4MRH6_9BACI</name>
<gene>
    <name evidence="6" type="ORF">ACFSFW_16120</name>
</gene>
<dbReference type="PANTHER" id="PTHR30419:SF8">
    <property type="entry name" value="NITROGEN ASSIMILATION TRANSCRIPTIONAL ACTIVATOR-RELATED"/>
    <property type="match status" value="1"/>
</dbReference>
<keyword evidence="3" id="KW-0238">DNA-binding</keyword>
<keyword evidence="7" id="KW-1185">Reference proteome</keyword>
<dbReference type="InterPro" id="IPR000847">
    <property type="entry name" value="LysR_HTH_N"/>
</dbReference>
<sequence length="313" mass="35209">MKLEQLKYIVEIADTGSISHAAESLQITQPTISQSIASLEKDLKLKIFTRSRLGTQPTEAGKIIIQQARVILSKVNELEEMISVQSSQLSGSLSISAIPSFSLNILPKALNLFKIQYPEVHIKLFEGGSIFTNQLVLEEKIDLGLTSLRHDSEIDPRLSFKPLLTSKMIAYVGQYSPLAKKRTVSLKEIVQYPIVLFDEGYATNYFMGEKLEKFGKPNIVFTSGNSESMKKVISESFAVGFYGDVSVQSDPYVLSNQILPIYIEEEVDSYSYHGIVTKKSLPISLIAQKFIDELRNQTESFKRVYNLQDYSKK</sequence>
<dbReference type="RefSeq" id="WP_388039769.1">
    <property type="nucleotide sequence ID" value="NZ_JBHUEK010000025.1"/>
</dbReference>
<dbReference type="CDD" id="cd05466">
    <property type="entry name" value="PBP2_LTTR_substrate"/>
    <property type="match status" value="1"/>
</dbReference>
<dbReference type="EMBL" id="JBHUEK010000025">
    <property type="protein sequence ID" value="MFD1780191.1"/>
    <property type="molecule type" value="Genomic_DNA"/>
</dbReference>
<evidence type="ECO:0000256" key="1">
    <source>
        <dbReference type="ARBA" id="ARBA00009437"/>
    </source>
</evidence>
<dbReference type="InterPro" id="IPR005119">
    <property type="entry name" value="LysR_subst-bd"/>
</dbReference>
<evidence type="ECO:0000256" key="4">
    <source>
        <dbReference type="ARBA" id="ARBA00023163"/>
    </source>
</evidence>
<dbReference type="PROSITE" id="PS50931">
    <property type="entry name" value="HTH_LYSR"/>
    <property type="match status" value="1"/>
</dbReference>
<accession>A0ABW4MRH6</accession>
<evidence type="ECO:0000256" key="2">
    <source>
        <dbReference type="ARBA" id="ARBA00023015"/>
    </source>
</evidence>
<dbReference type="Proteomes" id="UP001597227">
    <property type="component" value="Unassembled WGS sequence"/>
</dbReference>
<evidence type="ECO:0000313" key="7">
    <source>
        <dbReference type="Proteomes" id="UP001597227"/>
    </source>
</evidence>